<protein>
    <submittedName>
        <fullName evidence="2">Carboxypeptidase-like regulatory domain-containing protein</fullName>
    </submittedName>
</protein>
<reference evidence="3" key="1">
    <citation type="journal article" date="2019" name="Int. J. Syst. Evol. Microbiol.">
        <title>The Global Catalogue of Microorganisms (GCM) 10K type strain sequencing project: providing services to taxonomists for standard genome sequencing and annotation.</title>
        <authorList>
            <consortium name="The Broad Institute Genomics Platform"/>
            <consortium name="The Broad Institute Genome Sequencing Center for Infectious Disease"/>
            <person name="Wu L."/>
            <person name="Ma J."/>
        </authorList>
    </citation>
    <scope>NUCLEOTIDE SEQUENCE [LARGE SCALE GENOMIC DNA]</scope>
    <source>
        <strain evidence="3">KCTC 52274</strain>
    </source>
</reference>
<dbReference type="Proteomes" id="UP001597319">
    <property type="component" value="Unassembled WGS sequence"/>
</dbReference>
<keyword evidence="1" id="KW-0732">Signal</keyword>
<accession>A0ABW5LHK7</accession>
<sequence length="889" mass="102846">MKIKFLFLFFFFCHFYTTAQYSVKGSIKDAVDLSPLININVILQDTISSALIAFSYTDNNGNFALETEQSGFYNLQFSALGYKQKIIPITIGEGAYPILDIIMMPEPLTLGEVVIKTERAIIQKKDTVIFNVASFIKGNEQVVEDVLKNIPGINIDSEGTIRVGSREVEKVMIEGDDFFEKGYKILTKNMPANPIEKVELLQHYSHNRLLKNIEESDKVALNLKLNEEAKRKWFGNTALGYGLASENRYEVQSNIMNFGQKDKYYFLGNLNNTGYDVTQDLQYLIDPSSQNESSNIGDHQKISPFFSFTGDILNFKKERTSFNNDELLSINTIFNPTKKLKIKTIGFLNWSTIDFFRNSSETFSANATNFTNTEDFVLQSDKKLGFVKTHITYDITKNKTLQYISRYSDKDQSDTSNLDFNQNTTLQHLQSDRQLLDQKVIFSNKFGKKDILLLTSRYIDEKLSQEYAVDKFIFSELFASSDNIDNITQTIKSKMQFAGIEAHLLQRKRNNNLLEVKLGNKYRKDQLKSALQLQEQTFVRLTPEEYQNDMVYHTNNLYLGAKYRAEIGDIGLMGKLNVHQLFNHIETTLLTKKQSPFFINPSISFDWQINKNNKITSLYAYNRTNADIIQVYNRFLLTGFRTFSRGTGEFNQLDASIFSFNYNLGSWGDRFFANTFILYTKNHDFFSTNTLITQNFNQSEKVLIKNREQLTINSNIDRYFRPISSNLKLNLGYSGSNYKNIINDSDLREVTSRSYTYGLELRSGFKGFFNYHVGSKWTTNSIQVQTTNSFTDNLSFIDLSFVFNDRIDIELKGERYFFGNLDTNNNVYNFLDFDVRYSIKKNTLMLSLHGKNLLNTKNFTNFSLSDTGSLTTQYRLLPRYILLQLEFRF</sequence>
<dbReference type="SUPFAM" id="SSF49464">
    <property type="entry name" value="Carboxypeptidase regulatory domain-like"/>
    <property type="match status" value="1"/>
</dbReference>
<comment type="caution">
    <text evidence="2">The sequence shown here is derived from an EMBL/GenBank/DDBJ whole genome shotgun (WGS) entry which is preliminary data.</text>
</comment>
<organism evidence="2 3">
    <name type="scientific">Aquimarina rubra</name>
    <dbReference type="NCBI Taxonomy" id="1920033"/>
    <lineage>
        <taxon>Bacteria</taxon>
        <taxon>Pseudomonadati</taxon>
        <taxon>Bacteroidota</taxon>
        <taxon>Flavobacteriia</taxon>
        <taxon>Flavobacteriales</taxon>
        <taxon>Flavobacteriaceae</taxon>
        <taxon>Aquimarina</taxon>
    </lineage>
</organism>
<dbReference type="SUPFAM" id="SSF56935">
    <property type="entry name" value="Porins"/>
    <property type="match status" value="1"/>
</dbReference>
<dbReference type="Gene3D" id="2.60.40.1120">
    <property type="entry name" value="Carboxypeptidase-like, regulatory domain"/>
    <property type="match status" value="1"/>
</dbReference>
<evidence type="ECO:0000256" key="1">
    <source>
        <dbReference type="SAM" id="SignalP"/>
    </source>
</evidence>
<name>A0ABW5LHK7_9FLAO</name>
<dbReference type="EMBL" id="JBHULE010000019">
    <property type="protein sequence ID" value="MFD2563293.1"/>
    <property type="molecule type" value="Genomic_DNA"/>
</dbReference>
<evidence type="ECO:0000313" key="3">
    <source>
        <dbReference type="Proteomes" id="UP001597319"/>
    </source>
</evidence>
<evidence type="ECO:0000313" key="2">
    <source>
        <dbReference type="EMBL" id="MFD2563293.1"/>
    </source>
</evidence>
<keyword evidence="3" id="KW-1185">Reference proteome</keyword>
<proteinExistence type="predicted"/>
<dbReference type="Pfam" id="PF13715">
    <property type="entry name" value="CarbopepD_reg_2"/>
    <property type="match status" value="1"/>
</dbReference>
<dbReference type="RefSeq" id="WP_378292592.1">
    <property type="nucleotide sequence ID" value="NZ_JBHULE010000019.1"/>
</dbReference>
<gene>
    <name evidence="2" type="ORF">ACFSR1_11500</name>
</gene>
<feature type="signal peptide" evidence="1">
    <location>
        <begin position="1"/>
        <end position="19"/>
    </location>
</feature>
<dbReference type="InterPro" id="IPR008969">
    <property type="entry name" value="CarboxyPept-like_regulatory"/>
</dbReference>
<feature type="chain" id="PRO_5045772942" evidence="1">
    <location>
        <begin position="20"/>
        <end position="889"/>
    </location>
</feature>